<feature type="compositionally biased region" description="Basic and acidic residues" evidence="6">
    <location>
        <begin position="509"/>
        <end position="526"/>
    </location>
</feature>
<dbReference type="InterPro" id="IPR050576">
    <property type="entry name" value="Cilia_flagella_integrity"/>
</dbReference>
<keyword evidence="2" id="KW-0433">Leucine-rich repeat</keyword>
<evidence type="ECO:0000256" key="4">
    <source>
        <dbReference type="ARBA" id="ARBA00023069"/>
    </source>
</evidence>
<evidence type="ECO:0000256" key="6">
    <source>
        <dbReference type="SAM" id="MobiDB-lite"/>
    </source>
</evidence>
<reference evidence="7 8" key="1">
    <citation type="submission" date="2011-07" db="EMBL/GenBank/DDBJ databases">
        <authorList>
            <person name="Coyne R."/>
            <person name="Brami D."/>
            <person name="Johnson J."/>
            <person name="Hostetler J."/>
            <person name="Hannick L."/>
            <person name="Clark T."/>
            <person name="Cassidy-Hanley D."/>
            <person name="Inman J."/>
        </authorList>
    </citation>
    <scope>NUCLEOTIDE SEQUENCE [LARGE SCALE GENOMIC DNA]</scope>
    <source>
        <strain evidence="7 8">G5</strain>
    </source>
</reference>
<dbReference type="AlphaFoldDB" id="G0R202"/>
<dbReference type="RefSeq" id="XP_004029737.1">
    <property type="nucleotide sequence ID" value="XM_004029689.1"/>
</dbReference>
<dbReference type="Gene3D" id="3.80.10.10">
    <property type="entry name" value="Ribonuclease Inhibitor"/>
    <property type="match status" value="1"/>
</dbReference>
<protein>
    <submittedName>
        <fullName evidence="7">Leucine rich repeat protein</fullName>
        <ecNumber evidence="7">3.1.3.16</ecNumber>
    </submittedName>
</protein>
<dbReference type="GeneID" id="14904582"/>
<evidence type="ECO:0000313" key="7">
    <source>
        <dbReference type="EMBL" id="EGR28501.1"/>
    </source>
</evidence>
<dbReference type="STRING" id="857967.G0R202"/>
<evidence type="ECO:0000256" key="2">
    <source>
        <dbReference type="ARBA" id="ARBA00022614"/>
    </source>
</evidence>
<evidence type="ECO:0000256" key="1">
    <source>
        <dbReference type="ARBA" id="ARBA00004138"/>
    </source>
</evidence>
<name>G0R202_ICHMU</name>
<dbReference type="InterPro" id="IPR001611">
    <property type="entry name" value="Leu-rich_rpt"/>
</dbReference>
<dbReference type="PROSITE" id="PS51450">
    <property type="entry name" value="LRR"/>
    <property type="match status" value="2"/>
</dbReference>
<dbReference type="EC" id="3.1.3.16" evidence="7"/>
<evidence type="ECO:0000256" key="3">
    <source>
        <dbReference type="ARBA" id="ARBA00022737"/>
    </source>
</evidence>
<dbReference type="SMART" id="SM00365">
    <property type="entry name" value="LRR_SD22"/>
    <property type="match status" value="3"/>
</dbReference>
<keyword evidence="3" id="KW-0677">Repeat</keyword>
<dbReference type="InParanoid" id="G0R202"/>
<dbReference type="PANTHER" id="PTHR45973">
    <property type="entry name" value="PROTEIN PHOSPHATASE 1 REGULATORY SUBUNIT SDS22-RELATED"/>
    <property type="match status" value="1"/>
</dbReference>
<keyword evidence="7" id="KW-0378">Hydrolase</keyword>
<organism evidence="7 8">
    <name type="scientific">Ichthyophthirius multifiliis</name>
    <name type="common">White spot disease agent</name>
    <name type="synonym">Ich</name>
    <dbReference type="NCBI Taxonomy" id="5932"/>
    <lineage>
        <taxon>Eukaryota</taxon>
        <taxon>Sar</taxon>
        <taxon>Alveolata</taxon>
        <taxon>Ciliophora</taxon>
        <taxon>Intramacronucleata</taxon>
        <taxon>Oligohymenophorea</taxon>
        <taxon>Hymenostomatida</taxon>
        <taxon>Ophryoglenina</taxon>
        <taxon>Ichthyophthirius</taxon>
    </lineage>
</organism>
<dbReference type="InterPro" id="IPR032675">
    <property type="entry name" value="LRR_dom_sf"/>
</dbReference>
<dbReference type="SUPFAM" id="SSF52058">
    <property type="entry name" value="L domain-like"/>
    <property type="match status" value="1"/>
</dbReference>
<dbReference type="Proteomes" id="UP000008983">
    <property type="component" value="Unassembled WGS sequence"/>
</dbReference>
<keyword evidence="4" id="KW-0969">Cilium</keyword>
<proteinExistence type="predicted"/>
<comment type="subcellular location">
    <subcellularLocation>
        <location evidence="1">Cell projection</location>
        <location evidence="1">Cilium</location>
    </subcellularLocation>
</comment>
<dbReference type="GO" id="GO:0004722">
    <property type="term" value="F:protein serine/threonine phosphatase activity"/>
    <property type="evidence" value="ECO:0007669"/>
    <property type="project" value="UniProtKB-EC"/>
</dbReference>
<evidence type="ECO:0000256" key="5">
    <source>
        <dbReference type="ARBA" id="ARBA00023273"/>
    </source>
</evidence>
<accession>G0R202</accession>
<dbReference type="OMA" id="VEEPKMY"/>
<dbReference type="OrthoDB" id="433501at2759"/>
<sequence length="566" mass="66736">MSTIRKPNKQMYDFHTLFWKKIEEELRIFTLLEKRPKRELPLYELRPDDLNIDLQKVKQWSEQTEQIYNQLLENGYADFICNKEYLREVFLDLKFNRQYINCMDKELLNLKNLKILELNQNLITTIENIPPQLLELHLFQNHISQISIQMKPSKSLLFLGLGFNKLNDNQITNIPKFFPNLVCLDISNNLLEDIQNLLSVVCNLSSLKMLCAYGNPICLLSNYKKGLIHALINLEYLDNEKIIKGEIIEDEKIQQQIQEIPEESQLDEAANTQILQNQIQQYSGKSQKQIKIRFKIDTLENLPEGIVLDKQAFPKAEQFPEQFQTQAKFEIPSEIPEINHNLTGKAISEEICKDEDYFRLDMKVDFIEEFPVNIQTKEMLNKGIICRIYKTEPLMENIENQEEKQVKIDPQTGFPEESTAFVGLFRLDLQKWNSDGNMPKVLKYKYPIFEENILKVPEFFFPIENEQKLIKKNAEKINLMLKQQEESEKPIETEVLDPKKKDNKKKEVKKQDKKPQKKTGKDEEKPRVVPISSFPVFQRQQVFVDVDNIYLSLRKWLVAAQMEIVQ</sequence>
<feature type="compositionally biased region" description="Basic and acidic residues" evidence="6">
    <location>
        <begin position="488"/>
        <end position="500"/>
    </location>
</feature>
<dbReference type="PANTHER" id="PTHR45973:SF9">
    <property type="entry name" value="LEUCINE-RICH REPEAT-CONTAINING PROTEIN 46"/>
    <property type="match status" value="1"/>
</dbReference>
<gene>
    <name evidence="7" type="ORF">IMG5_173920</name>
</gene>
<feature type="region of interest" description="Disordered" evidence="6">
    <location>
        <begin position="488"/>
        <end position="526"/>
    </location>
</feature>
<dbReference type="eggNOG" id="ENOG502RT1V">
    <property type="taxonomic scope" value="Eukaryota"/>
</dbReference>
<dbReference type="EMBL" id="GL984235">
    <property type="protein sequence ID" value="EGR28501.1"/>
    <property type="molecule type" value="Genomic_DNA"/>
</dbReference>
<evidence type="ECO:0000313" key="8">
    <source>
        <dbReference type="Proteomes" id="UP000008983"/>
    </source>
</evidence>
<keyword evidence="8" id="KW-1185">Reference proteome</keyword>
<keyword evidence="5" id="KW-0966">Cell projection</keyword>